<reference evidence="2" key="1">
    <citation type="submission" date="2016-10" db="EMBL/GenBank/DDBJ databases">
        <authorList>
            <person name="Varghese N."/>
            <person name="Submissions S."/>
        </authorList>
    </citation>
    <scope>NUCLEOTIDE SEQUENCE [LARGE SCALE GENOMIC DNA]</scope>
    <source>
        <strain evidence="2">DSM 10146</strain>
    </source>
</reference>
<evidence type="ECO:0000313" key="2">
    <source>
        <dbReference type="Proteomes" id="UP000198994"/>
    </source>
</evidence>
<dbReference type="EMBL" id="FNAV01000004">
    <property type="protein sequence ID" value="SDE46520.1"/>
    <property type="molecule type" value="Genomic_DNA"/>
</dbReference>
<dbReference type="AlphaFoldDB" id="A0A1G7D690"/>
<dbReference type="Pfam" id="PF07030">
    <property type="entry name" value="Phage_Mu_Gp36"/>
    <property type="match status" value="1"/>
</dbReference>
<protein>
    <submittedName>
        <fullName evidence="1">Mu-like prophage protein gp36</fullName>
    </submittedName>
</protein>
<evidence type="ECO:0000313" key="1">
    <source>
        <dbReference type="EMBL" id="SDE46520.1"/>
    </source>
</evidence>
<dbReference type="RefSeq" id="WP_089956878.1">
    <property type="nucleotide sequence ID" value="NZ_FNAV01000004.1"/>
</dbReference>
<dbReference type="OrthoDB" id="9812088at2"/>
<gene>
    <name evidence="1" type="ORF">SAMN04488105_1046</name>
</gene>
<keyword evidence="2" id="KW-1185">Reference proteome</keyword>
<dbReference type="Proteomes" id="UP000198994">
    <property type="component" value="Unassembled WGS sequence"/>
</dbReference>
<sequence length="142" mass="15212">MAYSTQADLVERYGAQLLVDLTDRGEIASGAIDGGVVDRAIAEADALIDGYCAGRYVLPFASVPVQIGPISRQIAIYTLHIYTPDEKIEADYKAAIRQLEQIASGTLRLNAEGVATTTTGAGGVRVNDRARPMTEQTLKGWI</sequence>
<dbReference type="STRING" id="282683.SAMN04488105_1046"/>
<dbReference type="InterPro" id="IPR009752">
    <property type="entry name" value="Phage_Mu_GpJ"/>
</dbReference>
<proteinExistence type="predicted"/>
<name>A0A1G7D690_9RHOB</name>
<organism evidence="1 2">
    <name type="scientific">Salipiger thiooxidans</name>
    <dbReference type="NCBI Taxonomy" id="282683"/>
    <lineage>
        <taxon>Bacteria</taxon>
        <taxon>Pseudomonadati</taxon>
        <taxon>Pseudomonadota</taxon>
        <taxon>Alphaproteobacteria</taxon>
        <taxon>Rhodobacterales</taxon>
        <taxon>Roseobacteraceae</taxon>
        <taxon>Salipiger</taxon>
    </lineage>
</organism>
<accession>A0A1G7D690</accession>